<reference evidence="1" key="2">
    <citation type="submission" date="2013-06" db="EMBL/GenBank/DDBJ databases">
        <title>Draft genome sequence of Clostridium hylemonae (DSM 15053).</title>
        <authorList>
            <person name="Sudarsanam P."/>
            <person name="Ley R."/>
            <person name="Guruge J."/>
            <person name="Turnbaugh P.J."/>
            <person name="Mahowald M."/>
            <person name="Liep D."/>
            <person name="Gordon J."/>
        </authorList>
    </citation>
    <scope>NUCLEOTIDE SEQUENCE</scope>
    <source>
        <strain evidence="1">DSM 15053</strain>
    </source>
</reference>
<reference evidence="1" key="1">
    <citation type="submission" date="2009-02" db="EMBL/GenBank/DDBJ databases">
        <authorList>
            <person name="Fulton L."/>
            <person name="Clifton S."/>
            <person name="Fulton B."/>
            <person name="Xu J."/>
            <person name="Minx P."/>
            <person name="Pepin K.H."/>
            <person name="Johnson M."/>
            <person name="Bhonagiri V."/>
            <person name="Nash W.E."/>
            <person name="Mardis E.R."/>
            <person name="Wilson R.K."/>
        </authorList>
    </citation>
    <scope>NUCLEOTIDE SEQUENCE [LARGE SCALE GENOMIC DNA]</scope>
    <source>
        <strain evidence="1">DSM 15053</strain>
    </source>
</reference>
<dbReference type="AlphaFoldDB" id="C0C0V2"/>
<keyword evidence="2" id="KW-1185">Reference proteome</keyword>
<sequence>MKLFRSAASAGKRACPRENCRRPAISYSIIKNSIAHQNANWNRRFSKKKVDAFCFSVHLA</sequence>
<dbReference type="HOGENOM" id="CLU_2933125_0_0_9"/>
<evidence type="ECO:0000313" key="2">
    <source>
        <dbReference type="Proteomes" id="UP000004893"/>
    </source>
</evidence>
<dbReference type="EMBL" id="ABYI02000022">
    <property type="protein sequence ID" value="EEG73766.1"/>
    <property type="molecule type" value="Genomic_DNA"/>
</dbReference>
<evidence type="ECO:0000313" key="1">
    <source>
        <dbReference type="EMBL" id="EEG73766.1"/>
    </source>
</evidence>
<protein>
    <submittedName>
        <fullName evidence="1">Uncharacterized protein</fullName>
    </submittedName>
</protein>
<proteinExistence type="predicted"/>
<gene>
    <name evidence="1" type="ORF">CLOHYLEM_05771</name>
</gene>
<accession>C0C0V2</accession>
<comment type="caution">
    <text evidence="1">The sequence shown here is derived from an EMBL/GenBank/DDBJ whole genome shotgun (WGS) entry which is preliminary data.</text>
</comment>
<dbReference type="Proteomes" id="UP000004893">
    <property type="component" value="Unassembled WGS sequence"/>
</dbReference>
<name>C0C0V2_9FIRM</name>
<organism evidence="1 2">
    <name type="scientific">[Clostridium] hylemonae DSM 15053</name>
    <dbReference type="NCBI Taxonomy" id="553973"/>
    <lineage>
        <taxon>Bacteria</taxon>
        <taxon>Bacillati</taxon>
        <taxon>Bacillota</taxon>
        <taxon>Clostridia</taxon>
        <taxon>Lachnospirales</taxon>
        <taxon>Lachnospiraceae</taxon>
    </lineage>
</organism>